<dbReference type="AlphaFoldDB" id="A0A6N8FUG5"/>
<evidence type="ECO:0000256" key="3">
    <source>
        <dbReference type="ARBA" id="ARBA00022448"/>
    </source>
</evidence>
<dbReference type="PROSITE" id="PS51257">
    <property type="entry name" value="PROKAR_LIPOPROTEIN"/>
    <property type="match status" value="1"/>
</dbReference>
<dbReference type="SUPFAM" id="SSF53807">
    <property type="entry name" value="Helical backbone' metal receptor"/>
    <property type="match status" value="1"/>
</dbReference>
<feature type="domain" description="Fe/B12 periplasmic-binding" evidence="6">
    <location>
        <begin position="62"/>
        <end position="327"/>
    </location>
</feature>
<comment type="similarity">
    <text evidence="2">Belongs to the bacterial solute-binding protein 8 family.</text>
</comment>
<evidence type="ECO:0000256" key="5">
    <source>
        <dbReference type="SAM" id="SignalP"/>
    </source>
</evidence>
<protein>
    <submittedName>
        <fullName evidence="7">Iron dicitrate-binding protein</fullName>
    </submittedName>
</protein>
<dbReference type="Pfam" id="PF01497">
    <property type="entry name" value="Peripla_BP_2"/>
    <property type="match status" value="1"/>
</dbReference>
<keyword evidence="8" id="KW-1185">Reference proteome</keyword>
<dbReference type="InterPro" id="IPR002491">
    <property type="entry name" value="ABC_transptr_periplasmic_BD"/>
</dbReference>
<comment type="caution">
    <text evidence="7">The sequence shown here is derived from an EMBL/GenBank/DDBJ whole genome shotgun (WGS) entry which is preliminary data.</text>
</comment>
<keyword evidence="4 5" id="KW-0732">Signal</keyword>
<reference evidence="7 8" key="1">
    <citation type="journal article" date="2019" name="Front. Microbiol.">
        <title>Genomic Features for Desiccation Tolerance and Sugar Biosynthesis in the Extremophile Gloeocapsopsis sp. UTEX B3054.</title>
        <authorList>
            <person name="Urrejola C."/>
            <person name="Alcorta J."/>
            <person name="Salas L."/>
            <person name="Vasquez M."/>
            <person name="Polz M.F."/>
            <person name="Vicuna R."/>
            <person name="Diez B."/>
        </authorList>
    </citation>
    <scope>NUCLEOTIDE SEQUENCE [LARGE SCALE GENOMIC DNA]</scope>
    <source>
        <strain evidence="7 8">1H9</strain>
    </source>
</reference>
<evidence type="ECO:0000259" key="6">
    <source>
        <dbReference type="PROSITE" id="PS50983"/>
    </source>
</evidence>
<dbReference type="GO" id="GO:0030288">
    <property type="term" value="C:outer membrane-bounded periplasmic space"/>
    <property type="evidence" value="ECO:0007669"/>
    <property type="project" value="TreeGrafter"/>
</dbReference>
<dbReference type="CDD" id="cd01146">
    <property type="entry name" value="FhuD"/>
    <property type="match status" value="1"/>
</dbReference>
<dbReference type="PANTHER" id="PTHR30532:SF24">
    <property type="entry name" value="FERRIC ENTEROBACTIN-BINDING PERIPLASMIC PROTEIN FEPB"/>
    <property type="match status" value="1"/>
</dbReference>
<dbReference type="Proteomes" id="UP000441797">
    <property type="component" value="Unassembled WGS sequence"/>
</dbReference>
<dbReference type="PANTHER" id="PTHR30532">
    <property type="entry name" value="IRON III DICITRATE-BINDING PERIPLASMIC PROTEIN"/>
    <property type="match status" value="1"/>
</dbReference>
<evidence type="ECO:0000256" key="2">
    <source>
        <dbReference type="ARBA" id="ARBA00008814"/>
    </source>
</evidence>
<feature type="chain" id="PRO_5027112180" evidence="5">
    <location>
        <begin position="24"/>
        <end position="327"/>
    </location>
</feature>
<evidence type="ECO:0000256" key="4">
    <source>
        <dbReference type="ARBA" id="ARBA00022729"/>
    </source>
</evidence>
<evidence type="ECO:0000313" key="7">
    <source>
        <dbReference type="EMBL" id="MUL36499.1"/>
    </source>
</evidence>
<name>A0A6N8FUG5_9CHRO</name>
<dbReference type="EMBL" id="NAPY01000011">
    <property type="protein sequence ID" value="MUL36499.1"/>
    <property type="molecule type" value="Genomic_DNA"/>
</dbReference>
<dbReference type="Gene3D" id="3.40.50.1980">
    <property type="entry name" value="Nitrogenase molybdenum iron protein domain"/>
    <property type="match status" value="2"/>
</dbReference>
<dbReference type="OrthoDB" id="61776at2"/>
<sequence length="327" mass="36179">MKYWFRHLKLLLLSICSLILVVACNSSTPQLNTNQTPTSRPSDCRVINHDGGETEICGEPQKIVAFGPPILDILLSLGVQAAGYSEVDLLNKKVFDNPSEQIPYLGDLVTNQPVNVGDRNNPSLETFVQLQPDLIIGEAYHIKEKYKLFSSIAPTAFFVNEGESDWKTTIKAIAPALNREEQAKQVIASHNQLIETAKQQLAPVISGQTIIVLGWSGVTKQSFIFPDTFITRLLEDLGFKTILGAANRPRTSIEAIANLKTDHILVLPSGDNTIDNAKQDWEKNPLLSLIPAIQAGNIHFIDYQLSRIRGPISAEIFINQICQLLQT</sequence>
<keyword evidence="3" id="KW-0813">Transport</keyword>
<accession>A0A6N8FUG5</accession>
<evidence type="ECO:0000313" key="8">
    <source>
        <dbReference type="Proteomes" id="UP000441797"/>
    </source>
</evidence>
<dbReference type="PROSITE" id="PS50983">
    <property type="entry name" value="FE_B12_PBP"/>
    <property type="match status" value="1"/>
</dbReference>
<feature type="signal peptide" evidence="5">
    <location>
        <begin position="1"/>
        <end position="23"/>
    </location>
</feature>
<gene>
    <name evidence="7" type="ORF">BWI75_09090</name>
</gene>
<comment type="subcellular location">
    <subcellularLocation>
        <location evidence="1">Cell envelope</location>
    </subcellularLocation>
</comment>
<dbReference type="GO" id="GO:1901678">
    <property type="term" value="P:iron coordination entity transport"/>
    <property type="evidence" value="ECO:0007669"/>
    <property type="project" value="UniProtKB-ARBA"/>
</dbReference>
<evidence type="ECO:0000256" key="1">
    <source>
        <dbReference type="ARBA" id="ARBA00004196"/>
    </source>
</evidence>
<dbReference type="InterPro" id="IPR051313">
    <property type="entry name" value="Bact_iron-sidero_bind"/>
</dbReference>
<proteinExistence type="inferred from homology"/>
<organism evidence="7 8">
    <name type="scientific">Gloeocapsopsis dulcis AAB1 = 1H9</name>
    <dbReference type="NCBI Taxonomy" id="1433147"/>
    <lineage>
        <taxon>Bacteria</taxon>
        <taxon>Bacillati</taxon>
        <taxon>Cyanobacteriota</taxon>
        <taxon>Cyanophyceae</taxon>
        <taxon>Oscillatoriophycideae</taxon>
        <taxon>Chroococcales</taxon>
        <taxon>Chroococcaceae</taxon>
        <taxon>Gloeocapsopsis</taxon>
        <taxon>Gloeocapsopsis dulcis</taxon>
    </lineage>
</organism>